<dbReference type="AlphaFoldDB" id="A0A1F5NK26"/>
<dbReference type="Proteomes" id="UP000176864">
    <property type="component" value="Unassembled WGS sequence"/>
</dbReference>
<protein>
    <submittedName>
        <fullName evidence="1">Uncharacterized protein</fullName>
    </submittedName>
</protein>
<evidence type="ECO:0000313" key="1">
    <source>
        <dbReference type="EMBL" id="OGE77894.1"/>
    </source>
</evidence>
<dbReference type="EMBL" id="MFEK01000016">
    <property type="protein sequence ID" value="OGE77894.1"/>
    <property type="molecule type" value="Genomic_DNA"/>
</dbReference>
<name>A0A1F5NK26_9BACT</name>
<accession>A0A1F5NK26</accession>
<sequence>MKTIIEVVDETQIRSKLEERIKGPQFPFLRLNQVRIRENDLQKTDLSFVQAAFCLSQRTDTVSEDNFLFLAGRILETPDFLCLDIAENGMRLPESTEWATMLGALVMSKGNITTEVKTDPALVADIFRSQEFLFPAPGLGQVGRSIQEQILLAKSFVWTLEKAAIQFASILSLYESEKEVMLEIASRLWPYTKFGQLLTKAHLQ</sequence>
<comment type="caution">
    <text evidence="1">The sequence shown here is derived from an EMBL/GenBank/DDBJ whole genome shotgun (WGS) entry which is preliminary data.</text>
</comment>
<proteinExistence type="predicted"/>
<gene>
    <name evidence="1" type="ORF">A2751_02515</name>
</gene>
<organism evidence="1 2">
    <name type="scientific">Candidatus Doudnabacteria bacterium RIFCSPHIGHO2_01_FULL_46_14</name>
    <dbReference type="NCBI Taxonomy" id="1817824"/>
    <lineage>
        <taxon>Bacteria</taxon>
        <taxon>Candidatus Doudnaibacteriota</taxon>
    </lineage>
</organism>
<evidence type="ECO:0000313" key="2">
    <source>
        <dbReference type="Proteomes" id="UP000176864"/>
    </source>
</evidence>
<reference evidence="1 2" key="1">
    <citation type="journal article" date="2016" name="Nat. Commun.">
        <title>Thousands of microbial genomes shed light on interconnected biogeochemical processes in an aquifer system.</title>
        <authorList>
            <person name="Anantharaman K."/>
            <person name="Brown C.T."/>
            <person name="Hug L.A."/>
            <person name="Sharon I."/>
            <person name="Castelle C.J."/>
            <person name="Probst A.J."/>
            <person name="Thomas B.C."/>
            <person name="Singh A."/>
            <person name="Wilkins M.J."/>
            <person name="Karaoz U."/>
            <person name="Brodie E.L."/>
            <person name="Williams K.H."/>
            <person name="Hubbard S.S."/>
            <person name="Banfield J.F."/>
        </authorList>
    </citation>
    <scope>NUCLEOTIDE SEQUENCE [LARGE SCALE GENOMIC DNA]</scope>
</reference>